<dbReference type="CDD" id="cd04301">
    <property type="entry name" value="NAT_SF"/>
    <property type="match status" value="1"/>
</dbReference>
<dbReference type="Proteomes" id="UP000830198">
    <property type="component" value="Chromosome"/>
</dbReference>
<dbReference type="PROSITE" id="PS51186">
    <property type="entry name" value="GNAT"/>
    <property type="match status" value="1"/>
</dbReference>
<gene>
    <name evidence="2" type="ORF">MYF79_20760</name>
</gene>
<reference evidence="2 3" key="1">
    <citation type="submission" date="2022-04" db="EMBL/GenBank/DDBJ databases">
        <title>The arsenic-methylating capacity of Chitinophaga filiformis YT5 during chitin decomposition.</title>
        <authorList>
            <person name="Chen G."/>
            <person name="Liang Y."/>
        </authorList>
    </citation>
    <scope>NUCLEOTIDE SEQUENCE [LARGE SCALE GENOMIC DNA]</scope>
    <source>
        <strain evidence="2 3">YT5</strain>
    </source>
</reference>
<feature type="domain" description="N-acetyltransferase" evidence="1">
    <location>
        <begin position="3"/>
        <end position="170"/>
    </location>
</feature>
<evidence type="ECO:0000259" key="1">
    <source>
        <dbReference type="PROSITE" id="PS51186"/>
    </source>
</evidence>
<dbReference type="InterPro" id="IPR016181">
    <property type="entry name" value="Acyl_CoA_acyltransferase"/>
</dbReference>
<accession>A0ABY4HXW6</accession>
<protein>
    <submittedName>
        <fullName evidence="2">GNAT family N-acetyltransferase</fullName>
    </submittedName>
</protein>
<dbReference type="Gene3D" id="3.40.630.30">
    <property type="match status" value="1"/>
</dbReference>
<organism evidence="2 3">
    <name type="scientific">Chitinophaga filiformis</name>
    <name type="common">Myxococcus filiformis</name>
    <name type="synonym">Flexibacter filiformis</name>
    <dbReference type="NCBI Taxonomy" id="104663"/>
    <lineage>
        <taxon>Bacteria</taxon>
        <taxon>Pseudomonadati</taxon>
        <taxon>Bacteroidota</taxon>
        <taxon>Chitinophagia</taxon>
        <taxon>Chitinophagales</taxon>
        <taxon>Chitinophagaceae</taxon>
        <taxon>Chitinophaga</taxon>
    </lineage>
</organism>
<evidence type="ECO:0000313" key="3">
    <source>
        <dbReference type="Proteomes" id="UP000830198"/>
    </source>
</evidence>
<dbReference type="RefSeq" id="WP_247809717.1">
    <property type="nucleotide sequence ID" value="NZ_CP095855.1"/>
</dbReference>
<name>A0ABY4HXW6_CHIFI</name>
<keyword evidence="3" id="KW-1185">Reference proteome</keyword>
<sequence>MAFGFRKASITEQSRVWEILEQAIIRRRADGSNQWQDGYPNPAVVQKDIEAGIGFVLTDNDLIAGYAAVLINDEPTYADIEGEWLTNEDFVVVHRVAIAQDHLGKGLSGKMLEYIEAYAADNNIYSVKVDTNFDNIAMMKIFEKRGYIYCGEVYFRGSPRRAYEKVLPRNTEIR</sequence>
<evidence type="ECO:0000313" key="2">
    <source>
        <dbReference type="EMBL" id="UPK67376.1"/>
    </source>
</evidence>
<dbReference type="Pfam" id="PF00583">
    <property type="entry name" value="Acetyltransf_1"/>
    <property type="match status" value="1"/>
</dbReference>
<dbReference type="EMBL" id="CP095855">
    <property type="protein sequence ID" value="UPK67376.1"/>
    <property type="molecule type" value="Genomic_DNA"/>
</dbReference>
<proteinExistence type="predicted"/>
<dbReference type="SUPFAM" id="SSF55729">
    <property type="entry name" value="Acyl-CoA N-acyltransferases (Nat)"/>
    <property type="match status" value="1"/>
</dbReference>
<dbReference type="InterPro" id="IPR000182">
    <property type="entry name" value="GNAT_dom"/>
</dbReference>